<evidence type="ECO:0000313" key="10">
    <source>
        <dbReference type="Proteomes" id="UP001265746"/>
    </source>
</evidence>
<organism evidence="9 10">
    <name type="scientific">Phomopsis amygdali</name>
    <name type="common">Fusicoccum amygdali</name>
    <dbReference type="NCBI Taxonomy" id="1214568"/>
    <lineage>
        <taxon>Eukaryota</taxon>
        <taxon>Fungi</taxon>
        <taxon>Dikarya</taxon>
        <taxon>Ascomycota</taxon>
        <taxon>Pezizomycotina</taxon>
        <taxon>Sordariomycetes</taxon>
        <taxon>Sordariomycetidae</taxon>
        <taxon>Diaporthales</taxon>
        <taxon>Diaporthaceae</taxon>
        <taxon>Diaporthe</taxon>
    </lineage>
</organism>
<keyword evidence="6" id="KW-0325">Glycoprotein</keyword>
<reference evidence="9" key="1">
    <citation type="submission" date="2023-06" db="EMBL/GenBank/DDBJ databases">
        <authorList>
            <person name="Noh H."/>
        </authorList>
    </citation>
    <scope>NUCLEOTIDE SEQUENCE</scope>
    <source>
        <strain evidence="9">DUCC20226</strain>
    </source>
</reference>
<dbReference type="InterPro" id="IPR001375">
    <property type="entry name" value="Peptidase_S9_cat"/>
</dbReference>
<keyword evidence="10" id="KW-1185">Reference proteome</keyword>
<dbReference type="PANTHER" id="PTHR42776:SF11">
    <property type="entry name" value="DIPEPTIDYL-PEPTIDASE 5-RELATED"/>
    <property type="match status" value="1"/>
</dbReference>
<evidence type="ECO:0000259" key="8">
    <source>
        <dbReference type="Pfam" id="PF00326"/>
    </source>
</evidence>
<dbReference type="AlphaFoldDB" id="A0AAD9W1Z5"/>
<evidence type="ECO:0000256" key="7">
    <source>
        <dbReference type="ARBA" id="ARBA00032829"/>
    </source>
</evidence>
<dbReference type="InterPro" id="IPR029058">
    <property type="entry name" value="AB_hydrolase_fold"/>
</dbReference>
<keyword evidence="5" id="KW-0378">Hydrolase</keyword>
<accession>A0AAD9W1Z5</accession>
<evidence type="ECO:0000256" key="2">
    <source>
        <dbReference type="ARBA" id="ARBA00010040"/>
    </source>
</evidence>
<evidence type="ECO:0000256" key="4">
    <source>
        <dbReference type="ARBA" id="ARBA00022729"/>
    </source>
</evidence>
<comment type="subcellular location">
    <subcellularLocation>
        <location evidence="1">Secreted</location>
    </subcellularLocation>
</comment>
<evidence type="ECO:0000256" key="3">
    <source>
        <dbReference type="ARBA" id="ARBA00022525"/>
    </source>
</evidence>
<evidence type="ECO:0000256" key="6">
    <source>
        <dbReference type="ARBA" id="ARBA00023180"/>
    </source>
</evidence>
<keyword evidence="3" id="KW-0964">Secreted</keyword>
<dbReference type="SUPFAM" id="SSF53474">
    <property type="entry name" value="alpha/beta-Hydrolases"/>
    <property type="match status" value="1"/>
</dbReference>
<dbReference type="GO" id="GO:0005576">
    <property type="term" value="C:extracellular region"/>
    <property type="evidence" value="ECO:0007669"/>
    <property type="project" value="UniProtKB-SubCell"/>
</dbReference>
<proteinExistence type="inferred from homology"/>
<dbReference type="PANTHER" id="PTHR42776">
    <property type="entry name" value="SERINE PEPTIDASE S9 FAMILY MEMBER"/>
    <property type="match status" value="1"/>
</dbReference>
<evidence type="ECO:0000256" key="5">
    <source>
        <dbReference type="ARBA" id="ARBA00022801"/>
    </source>
</evidence>
<evidence type="ECO:0000256" key="1">
    <source>
        <dbReference type="ARBA" id="ARBA00004613"/>
    </source>
</evidence>
<dbReference type="Pfam" id="PF00326">
    <property type="entry name" value="Peptidase_S9"/>
    <property type="match status" value="1"/>
</dbReference>
<dbReference type="GO" id="GO:0004252">
    <property type="term" value="F:serine-type endopeptidase activity"/>
    <property type="evidence" value="ECO:0007669"/>
    <property type="project" value="TreeGrafter"/>
</dbReference>
<dbReference type="EMBL" id="JAUJFL010000004">
    <property type="protein sequence ID" value="KAK2604584.1"/>
    <property type="molecule type" value="Genomic_DNA"/>
</dbReference>
<keyword evidence="4" id="KW-0732">Signal</keyword>
<protein>
    <recommendedName>
        <fullName evidence="7">Dipeptidyl-peptidase V</fullName>
    </recommendedName>
</protein>
<name>A0AAD9W1Z5_PHOAM</name>
<sequence>MINCVYVVVAPNPTGSWGWGQNLTDAAYGTWGSYIFWDIANCWQYVKDNLPFVDVENDIHAGASFGGYMSNCSLDYRLAEAEGIMLFNLLQQNGVPSKFLNFPDEGHVIENPANQLVWYNEIFEFINHYSGAGKQRPEPYRAFGA</sequence>
<dbReference type="GO" id="GO:0006508">
    <property type="term" value="P:proteolysis"/>
    <property type="evidence" value="ECO:0007669"/>
    <property type="project" value="InterPro"/>
</dbReference>
<dbReference type="Gene3D" id="3.40.50.1820">
    <property type="entry name" value="alpha/beta hydrolase"/>
    <property type="match status" value="2"/>
</dbReference>
<comment type="caution">
    <text evidence="9">The sequence shown here is derived from an EMBL/GenBank/DDBJ whole genome shotgun (WGS) entry which is preliminary data.</text>
</comment>
<comment type="similarity">
    <text evidence="2">Belongs to the peptidase S9C family.</text>
</comment>
<feature type="domain" description="Peptidase S9 prolyl oligopeptidase catalytic" evidence="8">
    <location>
        <begin position="6"/>
        <end position="74"/>
    </location>
</feature>
<gene>
    <name evidence="9" type="ORF">N8I77_007501</name>
</gene>
<dbReference type="Proteomes" id="UP001265746">
    <property type="component" value="Unassembled WGS sequence"/>
</dbReference>
<evidence type="ECO:0000313" key="9">
    <source>
        <dbReference type="EMBL" id="KAK2604584.1"/>
    </source>
</evidence>